<evidence type="ECO:0000313" key="3">
    <source>
        <dbReference type="Proteomes" id="UP001066276"/>
    </source>
</evidence>
<name>A0AAV7QD39_PLEWA</name>
<accession>A0AAV7QD39</accession>
<feature type="compositionally biased region" description="Polar residues" evidence="1">
    <location>
        <begin position="64"/>
        <end position="79"/>
    </location>
</feature>
<proteinExistence type="predicted"/>
<feature type="region of interest" description="Disordered" evidence="1">
    <location>
        <begin position="37"/>
        <end position="142"/>
    </location>
</feature>
<gene>
    <name evidence="2" type="ORF">NDU88_004564</name>
</gene>
<reference evidence="2" key="1">
    <citation type="journal article" date="2022" name="bioRxiv">
        <title>Sequencing and chromosome-scale assembly of the giantPleurodeles waltlgenome.</title>
        <authorList>
            <person name="Brown T."/>
            <person name="Elewa A."/>
            <person name="Iarovenko S."/>
            <person name="Subramanian E."/>
            <person name="Araus A.J."/>
            <person name="Petzold A."/>
            <person name="Susuki M."/>
            <person name="Suzuki K.-i.T."/>
            <person name="Hayashi T."/>
            <person name="Toyoda A."/>
            <person name="Oliveira C."/>
            <person name="Osipova E."/>
            <person name="Leigh N.D."/>
            <person name="Simon A."/>
            <person name="Yun M.H."/>
        </authorList>
    </citation>
    <scope>NUCLEOTIDE SEQUENCE</scope>
    <source>
        <strain evidence="2">20211129_DDA</strain>
        <tissue evidence="2">Liver</tissue>
    </source>
</reference>
<dbReference type="EMBL" id="JANPWB010000010">
    <property type="protein sequence ID" value="KAJ1138173.1"/>
    <property type="molecule type" value="Genomic_DNA"/>
</dbReference>
<comment type="caution">
    <text evidence="2">The sequence shown here is derived from an EMBL/GenBank/DDBJ whole genome shotgun (WGS) entry which is preliminary data.</text>
</comment>
<dbReference type="Proteomes" id="UP001066276">
    <property type="component" value="Chromosome 6"/>
</dbReference>
<evidence type="ECO:0000313" key="2">
    <source>
        <dbReference type="EMBL" id="KAJ1138173.1"/>
    </source>
</evidence>
<sequence>MNLANVARQISLCINSTSPEHHYTSSHSRLSLRHLRTSATIPPPPLVRSSLSVSPRPHRPSHLQATRSRPSSQGRILQTRQERPSIAEEEEEGRGEGLRLDTTADMASPEHPNDHCLWAIQVSGEKGRPVPLSAAAGSTPRP</sequence>
<organism evidence="2 3">
    <name type="scientific">Pleurodeles waltl</name>
    <name type="common">Iberian ribbed newt</name>
    <dbReference type="NCBI Taxonomy" id="8319"/>
    <lineage>
        <taxon>Eukaryota</taxon>
        <taxon>Metazoa</taxon>
        <taxon>Chordata</taxon>
        <taxon>Craniata</taxon>
        <taxon>Vertebrata</taxon>
        <taxon>Euteleostomi</taxon>
        <taxon>Amphibia</taxon>
        <taxon>Batrachia</taxon>
        <taxon>Caudata</taxon>
        <taxon>Salamandroidea</taxon>
        <taxon>Salamandridae</taxon>
        <taxon>Pleurodelinae</taxon>
        <taxon>Pleurodeles</taxon>
    </lineage>
</organism>
<keyword evidence="3" id="KW-1185">Reference proteome</keyword>
<dbReference type="AlphaFoldDB" id="A0AAV7QD39"/>
<evidence type="ECO:0000256" key="1">
    <source>
        <dbReference type="SAM" id="MobiDB-lite"/>
    </source>
</evidence>
<protein>
    <submittedName>
        <fullName evidence="2">Uncharacterized protein</fullName>
    </submittedName>
</protein>